<comment type="caution">
    <text evidence="1">The sequence shown here is derived from an EMBL/GenBank/DDBJ whole genome shotgun (WGS) entry which is preliminary data.</text>
</comment>
<accession>A0A085ZZ03</accession>
<dbReference type="Pfam" id="PF11153">
    <property type="entry name" value="DUF2931"/>
    <property type="match status" value="1"/>
</dbReference>
<reference evidence="1 3" key="1">
    <citation type="submission" date="2014-07" db="EMBL/GenBank/DDBJ databases">
        <title>Genome of Flavobacterium hydatis DSM 2063.</title>
        <authorList>
            <person name="Pipes S.E."/>
            <person name="Stropko S.J."/>
            <person name="Newman J.D."/>
        </authorList>
    </citation>
    <scope>NUCLEOTIDE SEQUENCE [LARGE SCALE GENOMIC DNA]</scope>
    <source>
        <strain evidence="1 3">DSM 2063</strain>
    </source>
</reference>
<dbReference type="InterPro" id="IPR021326">
    <property type="entry name" value="DUF2931"/>
</dbReference>
<dbReference type="Proteomes" id="UP000028712">
    <property type="component" value="Unassembled WGS sequence"/>
</dbReference>
<evidence type="ECO:0000313" key="2">
    <source>
        <dbReference type="EMBL" id="OXA91472.1"/>
    </source>
</evidence>
<organism evidence="1 3">
    <name type="scientific">Flavobacterium hydatis</name>
    <name type="common">Cytophaga aquatilis</name>
    <dbReference type="NCBI Taxonomy" id="991"/>
    <lineage>
        <taxon>Bacteria</taxon>
        <taxon>Pseudomonadati</taxon>
        <taxon>Bacteroidota</taxon>
        <taxon>Flavobacteriia</taxon>
        <taxon>Flavobacteriales</taxon>
        <taxon>Flavobacteriaceae</taxon>
        <taxon>Flavobacterium</taxon>
    </lineage>
</organism>
<dbReference type="AlphaFoldDB" id="A0A085ZZ03"/>
<dbReference type="EMBL" id="MUGY01000025">
    <property type="protein sequence ID" value="OXA91472.1"/>
    <property type="molecule type" value="Genomic_DNA"/>
</dbReference>
<evidence type="ECO:0000313" key="1">
    <source>
        <dbReference type="EMBL" id="KFF09667.1"/>
    </source>
</evidence>
<protein>
    <recommendedName>
        <fullName evidence="5">DUF2931 domain-containing protein</fullName>
    </recommendedName>
</protein>
<gene>
    <name evidence="2" type="ORF">B0A62_17500</name>
    <name evidence="1" type="ORF">IW20_22525</name>
</gene>
<sequence length="353" mass="41322">MDKMKKIVSHCSLLAFVFTQLISCQMKKELPQFHVEMCHPENKYLIEPVYDKIKTVENGWSASFPYGGSSGEWGSAHARWTEQYGTPIGVDVTYYAKYEDTFYRLNVDFPVETIQDLTKRFYSNYEDLEYNDDIKEYVYERKSHQRAYTGFGDIIFGFAPKGVVVVWLRYGATQKELGRYQAEAIKDDKALADKLFSSTITVSREQIRNTRLIGDASPEKWDNYRKKYIWRPAITSTKPNFKLFETITGYFNGESEIAVRPVLLNPAKRERAIPSHITFFWETGKGEKFEGRVFFNWQKTNEQFENENTGDNEIQIKINEDNNGFQVFLNNKPLETVNKRVYLSSQNFKESYK</sequence>
<evidence type="ECO:0000313" key="4">
    <source>
        <dbReference type="Proteomes" id="UP000198424"/>
    </source>
</evidence>
<proteinExistence type="predicted"/>
<evidence type="ECO:0000313" key="3">
    <source>
        <dbReference type="Proteomes" id="UP000028712"/>
    </source>
</evidence>
<dbReference type="EMBL" id="JPRM01000047">
    <property type="protein sequence ID" value="KFF09667.1"/>
    <property type="molecule type" value="Genomic_DNA"/>
</dbReference>
<dbReference type="eggNOG" id="ENOG502ZB3W">
    <property type="taxonomic scope" value="Bacteria"/>
</dbReference>
<name>A0A085ZZ03_FLAHY</name>
<evidence type="ECO:0008006" key="5">
    <source>
        <dbReference type="Google" id="ProtNLM"/>
    </source>
</evidence>
<keyword evidence="4" id="KW-1185">Reference proteome</keyword>
<dbReference type="Proteomes" id="UP000198424">
    <property type="component" value="Unassembled WGS sequence"/>
</dbReference>
<reference evidence="2 4" key="2">
    <citation type="submission" date="2016-11" db="EMBL/GenBank/DDBJ databases">
        <title>Whole genomes of Flavobacteriaceae.</title>
        <authorList>
            <person name="Stine C."/>
            <person name="Li C."/>
            <person name="Tadesse D."/>
        </authorList>
    </citation>
    <scope>NUCLEOTIDE SEQUENCE [LARGE SCALE GENOMIC DNA]</scope>
    <source>
        <strain evidence="2 4">ATCC 29551</strain>
    </source>
</reference>